<comment type="caution">
    <text evidence="1">The sequence shown here is derived from an EMBL/GenBank/DDBJ whole genome shotgun (WGS) entry which is preliminary data.</text>
</comment>
<dbReference type="AlphaFoldDB" id="A0A371I0Z0"/>
<feature type="non-terminal residue" evidence="1">
    <location>
        <position position="1"/>
    </location>
</feature>
<protein>
    <submittedName>
        <fullName evidence="1">Uncharacterized protein</fullName>
    </submittedName>
</protein>
<organism evidence="1 2">
    <name type="scientific">Mucuna pruriens</name>
    <name type="common">Velvet bean</name>
    <name type="synonym">Dolichos pruriens</name>
    <dbReference type="NCBI Taxonomy" id="157652"/>
    <lineage>
        <taxon>Eukaryota</taxon>
        <taxon>Viridiplantae</taxon>
        <taxon>Streptophyta</taxon>
        <taxon>Embryophyta</taxon>
        <taxon>Tracheophyta</taxon>
        <taxon>Spermatophyta</taxon>
        <taxon>Magnoliopsida</taxon>
        <taxon>eudicotyledons</taxon>
        <taxon>Gunneridae</taxon>
        <taxon>Pentapetalae</taxon>
        <taxon>rosids</taxon>
        <taxon>fabids</taxon>
        <taxon>Fabales</taxon>
        <taxon>Fabaceae</taxon>
        <taxon>Papilionoideae</taxon>
        <taxon>50 kb inversion clade</taxon>
        <taxon>NPAAA clade</taxon>
        <taxon>indigoferoid/millettioid clade</taxon>
        <taxon>Phaseoleae</taxon>
        <taxon>Mucuna</taxon>
    </lineage>
</organism>
<reference evidence="1" key="1">
    <citation type="submission" date="2018-05" db="EMBL/GenBank/DDBJ databases">
        <title>Draft genome of Mucuna pruriens seed.</title>
        <authorList>
            <person name="Nnadi N.E."/>
            <person name="Vos R."/>
            <person name="Hasami M.H."/>
            <person name="Devisetty U.K."/>
            <person name="Aguiy J.C."/>
        </authorList>
    </citation>
    <scope>NUCLEOTIDE SEQUENCE [LARGE SCALE GENOMIC DNA]</scope>
    <source>
        <strain evidence="1">JCA_2017</strain>
    </source>
</reference>
<proteinExistence type="predicted"/>
<sequence>MLTPLPRARIPLNSRSIVPAATVITHGKGPAFPDEVDTKMPFSMAANVAIATGSLYKGTLSRPSDKERTSTPSEIALSIAAIISDEKLTIVVHGQKSFVKELSSNEFVVAFDTTFTLTFPSWRNFSHSIVFEAFTFWPNSSVHQTNNDVFAKFCKRRSPYVGIETKKMGALSKAEERVDRYQLCWVEKALGMADVSMWMI</sequence>
<keyword evidence="2" id="KW-1185">Reference proteome</keyword>
<evidence type="ECO:0000313" key="1">
    <source>
        <dbReference type="EMBL" id="RDY08700.1"/>
    </source>
</evidence>
<evidence type="ECO:0000313" key="2">
    <source>
        <dbReference type="Proteomes" id="UP000257109"/>
    </source>
</evidence>
<accession>A0A371I0Z0</accession>
<name>A0A371I0Z0_MUCPR</name>
<dbReference type="Proteomes" id="UP000257109">
    <property type="component" value="Unassembled WGS sequence"/>
</dbReference>
<gene>
    <name evidence="1" type="ORF">CR513_07047</name>
</gene>
<dbReference type="EMBL" id="QJKJ01001227">
    <property type="protein sequence ID" value="RDY08700.1"/>
    <property type="molecule type" value="Genomic_DNA"/>
</dbReference>